<accession>A0ABP1CVB7</accession>
<organism evidence="1 2">
    <name type="scientific">Somion occarium</name>
    <dbReference type="NCBI Taxonomy" id="3059160"/>
    <lineage>
        <taxon>Eukaryota</taxon>
        <taxon>Fungi</taxon>
        <taxon>Dikarya</taxon>
        <taxon>Basidiomycota</taxon>
        <taxon>Agaricomycotina</taxon>
        <taxon>Agaricomycetes</taxon>
        <taxon>Polyporales</taxon>
        <taxon>Cerrenaceae</taxon>
        <taxon>Somion</taxon>
    </lineage>
</organism>
<dbReference type="Proteomes" id="UP001497453">
    <property type="component" value="Chromosome 11"/>
</dbReference>
<sequence length="113" mass="13085">MELWVPKYVSLVEWYNPLKVSGLLYPEALATQALEEYGLPRDVTIPEAKKMRREFEAHIKKGGMCKPVYTASNLNWRCRLEVSNTSRVPANDSWPMLENMASLYFANRHPRAI</sequence>
<evidence type="ECO:0000313" key="2">
    <source>
        <dbReference type="Proteomes" id="UP001497453"/>
    </source>
</evidence>
<keyword evidence="2" id="KW-1185">Reference proteome</keyword>
<evidence type="ECO:0000313" key="1">
    <source>
        <dbReference type="EMBL" id="CAL1699620.1"/>
    </source>
</evidence>
<protein>
    <submittedName>
        <fullName evidence="1">Uncharacterized protein</fullName>
    </submittedName>
</protein>
<gene>
    <name evidence="1" type="ORF">GFSPODELE1_LOCUS2767</name>
</gene>
<dbReference type="EMBL" id="OZ037954">
    <property type="protein sequence ID" value="CAL1699620.1"/>
    <property type="molecule type" value="Genomic_DNA"/>
</dbReference>
<name>A0ABP1CVB7_9APHY</name>
<proteinExistence type="predicted"/>
<reference evidence="2" key="1">
    <citation type="submission" date="2024-04" db="EMBL/GenBank/DDBJ databases">
        <authorList>
            <person name="Shaw F."/>
            <person name="Minotto A."/>
        </authorList>
    </citation>
    <scope>NUCLEOTIDE SEQUENCE [LARGE SCALE GENOMIC DNA]</scope>
</reference>